<proteinExistence type="inferred from homology"/>
<organism evidence="7 8">
    <name type="scientific">Ignatzschineria larvae DSM 13226</name>
    <dbReference type="NCBI Taxonomy" id="1111732"/>
    <lineage>
        <taxon>Bacteria</taxon>
        <taxon>Pseudomonadati</taxon>
        <taxon>Pseudomonadota</taxon>
        <taxon>Gammaproteobacteria</taxon>
        <taxon>Cardiobacteriales</taxon>
        <taxon>Ignatzschineriaceae</taxon>
        <taxon>Ignatzschineria</taxon>
    </lineage>
</organism>
<evidence type="ECO:0000256" key="5">
    <source>
        <dbReference type="HAMAP-Rule" id="MF_01684"/>
    </source>
</evidence>
<comment type="pathway">
    <text evidence="1 5">Amino-acid biosynthesis; L-methionine biosynthesis via salvage pathway; S-methyl-5-thio-alpha-D-ribose 1-phosphate from S-methyl-5'-thioadenosine (hydrolase route): step 1/2.</text>
</comment>
<keyword evidence="7" id="KW-0326">Glycosidase</keyword>
<name>A0ABZ3C1N6_9GAMM</name>
<dbReference type="PANTHER" id="PTHR46832:SF1">
    <property type="entry name" value="5'-METHYLTHIOADENOSINE_S-ADENOSYLHOMOCYSTEINE NUCLEOSIDASE"/>
    <property type="match status" value="1"/>
</dbReference>
<dbReference type="InterPro" id="IPR010049">
    <property type="entry name" value="MTA_SAH_Nsdase"/>
</dbReference>
<dbReference type="Proteomes" id="UP001449178">
    <property type="component" value="Chromosome"/>
</dbReference>
<dbReference type="InterPro" id="IPR000845">
    <property type="entry name" value="Nucleoside_phosphorylase_d"/>
</dbReference>
<feature type="binding site" evidence="5">
    <location>
        <position position="154"/>
    </location>
    <ligand>
        <name>substrate</name>
    </ligand>
</feature>
<dbReference type="EC" id="3.2.2.9" evidence="5"/>
<evidence type="ECO:0000256" key="2">
    <source>
        <dbReference type="ARBA" id="ARBA00022605"/>
    </source>
</evidence>
<reference evidence="7 8" key="1">
    <citation type="submission" date="2024-03" db="EMBL/GenBank/DDBJ databases">
        <title>Complete Genome Sequence and Annotation of Ignatzschineria larvae DSM 13226.</title>
        <authorList>
            <person name="Cantrell E."/>
            <person name="Burcham Z.M."/>
        </authorList>
    </citation>
    <scope>NUCLEOTIDE SEQUENCE [LARGE SCALE GENOMIC DNA]</scope>
    <source>
        <strain evidence="7 8">DSM 13226</strain>
    </source>
</reference>
<feature type="binding site" evidence="5">
    <location>
        <begin position="175"/>
        <end position="176"/>
    </location>
    <ligand>
        <name>substrate</name>
    </ligand>
</feature>
<dbReference type="HAMAP" id="MF_01684">
    <property type="entry name" value="Salvage_MtnN"/>
    <property type="match status" value="1"/>
</dbReference>
<keyword evidence="3 5" id="KW-0378">Hydrolase</keyword>
<dbReference type="SUPFAM" id="SSF53167">
    <property type="entry name" value="Purine and uridine phosphorylases"/>
    <property type="match status" value="1"/>
</dbReference>
<comment type="similarity">
    <text evidence="5">Belongs to the PNP/UDP phosphorylase family. MtnN subfamily.</text>
</comment>
<sequence length="237" mass="25379">MVGIIGIIGAMKQEVALMASLIKNRKEQTIAGVHFISGELQGHSVVLLRSGVGKVQAAMATTLLHEYYHPTAIINIGSAGGLVNGMDIGDIIISNETAHHDVDLSPIGLEAGKLPDLPRTFPSDPALVTLVATVLTELEMNHKIGLIGTGDAFIADQNRVEIIKNCFPDILAVEMEAAAIAQVAYLYQTPFIVIRALSDLPDKEMPMSFVEYLDLAAKNSAEIVLQVLAKIDQVTLT</sequence>
<comment type="catalytic activity">
    <reaction evidence="5">
        <text>5'-deoxyadenosine + H2O = 5-deoxy-D-ribose + adenine</text>
        <dbReference type="Rhea" id="RHEA:29859"/>
        <dbReference type="ChEBI" id="CHEBI:15377"/>
        <dbReference type="ChEBI" id="CHEBI:16708"/>
        <dbReference type="ChEBI" id="CHEBI:17319"/>
        <dbReference type="ChEBI" id="CHEBI:149540"/>
        <dbReference type="EC" id="3.2.2.9"/>
    </reaction>
</comment>
<dbReference type="Gene3D" id="3.40.50.1580">
    <property type="entry name" value="Nucleoside phosphorylase domain"/>
    <property type="match status" value="1"/>
</dbReference>
<dbReference type="PANTHER" id="PTHR46832">
    <property type="entry name" value="5'-METHYLTHIOADENOSINE/S-ADENOSYLHOMOCYSTEINE NUCLEOSIDASE"/>
    <property type="match status" value="1"/>
</dbReference>
<keyword evidence="4 5" id="KW-0486">Methionine biosynthesis</keyword>
<dbReference type="InterPro" id="IPR035994">
    <property type="entry name" value="Nucleoside_phosphorylase_sf"/>
</dbReference>
<dbReference type="Pfam" id="PF01048">
    <property type="entry name" value="PNP_UDP_1"/>
    <property type="match status" value="1"/>
</dbReference>
<evidence type="ECO:0000313" key="8">
    <source>
        <dbReference type="Proteomes" id="UP001449178"/>
    </source>
</evidence>
<keyword evidence="2 5" id="KW-0028">Amino-acid biosynthesis</keyword>
<keyword evidence="8" id="KW-1185">Reference proteome</keyword>
<dbReference type="NCBIfam" id="TIGR01704">
    <property type="entry name" value="MTA_SAH-Nsdase"/>
    <property type="match status" value="1"/>
</dbReference>
<feature type="binding site" evidence="5">
    <location>
        <position position="80"/>
    </location>
    <ligand>
        <name>substrate</name>
    </ligand>
</feature>
<dbReference type="CDD" id="cd09008">
    <property type="entry name" value="MTAN"/>
    <property type="match status" value="1"/>
</dbReference>
<feature type="active site" description="Proton acceptor" evidence="5">
    <location>
        <position position="14"/>
    </location>
</feature>
<evidence type="ECO:0000256" key="1">
    <source>
        <dbReference type="ARBA" id="ARBA00004945"/>
    </source>
</evidence>
<accession>A0ABZ3C1N6</accession>
<evidence type="ECO:0000313" key="7">
    <source>
        <dbReference type="EMBL" id="WZW88539.1"/>
    </source>
</evidence>
<gene>
    <name evidence="5" type="primary">mtnN</name>
    <name evidence="7" type="ORF">WMO13_03915</name>
</gene>
<dbReference type="EMBL" id="CP150637">
    <property type="protein sequence ID" value="WZW88539.1"/>
    <property type="molecule type" value="Genomic_DNA"/>
</dbReference>
<protein>
    <recommendedName>
        <fullName evidence="5">5'-methylthioadenosine/S-adenosylhomocysteine nucleosidase</fullName>
        <shortName evidence="5">MTA/SAH nucleosidase</shortName>
        <shortName evidence="5">MTAN</shortName>
        <ecNumber evidence="5">3.2.2.9</ecNumber>
    </recommendedName>
    <alternativeName>
        <fullName evidence="5">5'-deoxyadenosine nucleosidase</fullName>
        <shortName evidence="5">DOA nucleosidase</shortName>
        <shortName evidence="5">dAdo nucleosidase</shortName>
    </alternativeName>
    <alternativeName>
        <fullName evidence="5">5'-methylthioadenosine nucleosidase</fullName>
        <shortName evidence="5">MTA nucleosidase</shortName>
    </alternativeName>
    <alternativeName>
        <fullName evidence="5">S-adenosylhomocysteine nucleosidase</fullName>
        <shortName evidence="5">AdoHcy nucleosidase</shortName>
        <shortName evidence="5">SAH nucleosidase</shortName>
        <shortName evidence="5">SRH nucleosidase</shortName>
    </alternativeName>
</protein>
<dbReference type="NCBIfam" id="NF004079">
    <property type="entry name" value="PRK05584.1"/>
    <property type="match status" value="1"/>
</dbReference>
<evidence type="ECO:0000259" key="6">
    <source>
        <dbReference type="Pfam" id="PF01048"/>
    </source>
</evidence>
<comment type="function">
    <text evidence="5">Catalyzes the irreversible cleavage of the glycosidic bond in both 5'-methylthioadenosine (MTA) and S-adenosylhomocysteine (SAH/AdoHcy) to adenine and the corresponding thioribose, 5'-methylthioribose and S-ribosylhomocysteine, respectively. Also cleaves 5'-deoxyadenosine, a toxic by-product of radical S-adenosylmethionine (SAM) enzymes, into 5-deoxyribose and adenine.</text>
</comment>
<comment type="catalytic activity">
    <reaction evidence="5">
        <text>S-methyl-5'-thioadenosine + H2O = 5-(methylsulfanyl)-D-ribose + adenine</text>
        <dbReference type="Rhea" id="RHEA:13617"/>
        <dbReference type="ChEBI" id="CHEBI:15377"/>
        <dbReference type="ChEBI" id="CHEBI:16708"/>
        <dbReference type="ChEBI" id="CHEBI:17509"/>
        <dbReference type="ChEBI" id="CHEBI:78440"/>
        <dbReference type="EC" id="3.2.2.9"/>
    </reaction>
</comment>
<evidence type="ECO:0000256" key="4">
    <source>
        <dbReference type="ARBA" id="ARBA00023167"/>
    </source>
</evidence>
<evidence type="ECO:0000256" key="3">
    <source>
        <dbReference type="ARBA" id="ARBA00022801"/>
    </source>
</evidence>
<comment type="catalytic activity">
    <reaction evidence="5">
        <text>S-adenosyl-L-homocysteine + H2O = S-(5-deoxy-D-ribos-5-yl)-L-homocysteine + adenine</text>
        <dbReference type="Rhea" id="RHEA:17805"/>
        <dbReference type="ChEBI" id="CHEBI:15377"/>
        <dbReference type="ChEBI" id="CHEBI:16708"/>
        <dbReference type="ChEBI" id="CHEBI:57856"/>
        <dbReference type="ChEBI" id="CHEBI:58195"/>
        <dbReference type="EC" id="3.2.2.9"/>
    </reaction>
</comment>
<dbReference type="GO" id="GO:0008782">
    <property type="term" value="F:adenosylhomocysteine nucleosidase activity"/>
    <property type="evidence" value="ECO:0007669"/>
    <property type="project" value="UniProtKB-EC"/>
</dbReference>
<feature type="active site" description="Proton donor" evidence="5">
    <location>
        <position position="199"/>
    </location>
</feature>
<dbReference type="RefSeq" id="WP_034855520.1">
    <property type="nucleotide sequence ID" value="NZ_AZOD01000012.1"/>
</dbReference>
<feature type="domain" description="Nucleoside phosphorylase" evidence="6">
    <location>
        <begin position="5"/>
        <end position="229"/>
    </location>
</feature>